<dbReference type="SMART" id="SM00342">
    <property type="entry name" value="HTH_ARAC"/>
    <property type="match status" value="1"/>
</dbReference>
<evidence type="ECO:0000256" key="2">
    <source>
        <dbReference type="ARBA" id="ARBA00023015"/>
    </source>
</evidence>
<evidence type="ECO:0000313" key="6">
    <source>
        <dbReference type="EMBL" id="PSU88878.1"/>
    </source>
</evidence>
<dbReference type="Gene3D" id="1.10.10.60">
    <property type="entry name" value="Homeodomain-like"/>
    <property type="match status" value="1"/>
</dbReference>
<comment type="caution">
    <text evidence="6">The sequence shown here is derived from an EMBL/GenBank/DDBJ whole genome shotgun (WGS) entry which is preliminary data.</text>
</comment>
<dbReference type="FunFam" id="1.10.10.60:FF:000132">
    <property type="entry name" value="AraC family transcriptional regulator"/>
    <property type="match status" value="1"/>
</dbReference>
<dbReference type="GO" id="GO:0003700">
    <property type="term" value="F:DNA-binding transcription factor activity"/>
    <property type="evidence" value="ECO:0007669"/>
    <property type="project" value="InterPro"/>
</dbReference>
<reference evidence="6 7" key="1">
    <citation type="submission" date="2018-01" db="EMBL/GenBank/DDBJ databases">
        <title>Whole genome sequencing of Histamine producing bacteria.</title>
        <authorList>
            <person name="Butler K."/>
        </authorList>
    </citation>
    <scope>NUCLEOTIDE SEQUENCE [LARGE SCALE GENOMIC DNA]</scope>
    <source>
        <strain evidence="6 7">FS-7.2</strain>
    </source>
</reference>
<evidence type="ECO:0000313" key="7">
    <source>
        <dbReference type="Proteomes" id="UP000241426"/>
    </source>
</evidence>
<keyword evidence="3" id="KW-0238">DNA-binding</keyword>
<evidence type="ECO:0000256" key="4">
    <source>
        <dbReference type="ARBA" id="ARBA00023163"/>
    </source>
</evidence>
<feature type="domain" description="HTH araC/xylS-type" evidence="5">
    <location>
        <begin position="161"/>
        <end position="258"/>
    </location>
</feature>
<protein>
    <submittedName>
        <fullName evidence="6">AraC family transcriptional regulator</fullName>
    </submittedName>
</protein>
<dbReference type="GO" id="GO:0043565">
    <property type="term" value="F:sequence-specific DNA binding"/>
    <property type="evidence" value="ECO:0007669"/>
    <property type="project" value="InterPro"/>
</dbReference>
<dbReference type="SUPFAM" id="SSF51182">
    <property type="entry name" value="RmlC-like cupins"/>
    <property type="match status" value="1"/>
</dbReference>
<evidence type="ECO:0000256" key="3">
    <source>
        <dbReference type="ARBA" id="ARBA00023125"/>
    </source>
</evidence>
<dbReference type="InterPro" id="IPR014710">
    <property type="entry name" value="RmlC-like_jellyroll"/>
</dbReference>
<proteinExistence type="predicted"/>
<dbReference type="PANTHER" id="PTHR11019">
    <property type="entry name" value="HTH-TYPE TRANSCRIPTIONAL REGULATOR NIMR"/>
    <property type="match status" value="1"/>
</dbReference>
<dbReference type="CDD" id="cd06124">
    <property type="entry name" value="cupin_NimR-like_N"/>
    <property type="match status" value="1"/>
</dbReference>
<dbReference type="InterPro" id="IPR018060">
    <property type="entry name" value="HTH_AraC"/>
</dbReference>
<dbReference type="Proteomes" id="UP000241426">
    <property type="component" value="Unassembled WGS sequence"/>
</dbReference>
<dbReference type="AlphaFoldDB" id="A0A2T3KAG8"/>
<name>A0A2T3KAG8_9GAMM</name>
<dbReference type="SUPFAM" id="SSF46689">
    <property type="entry name" value="Homeodomain-like"/>
    <property type="match status" value="1"/>
</dbReference>
<organism evidence="6 7">
    <name type="scientific">Photobacterium kishitanii</name>
    <dbReference type="NCBI Taxonomy" id="318456"/>
    <lineage>
        <taxon>Bacteria</taxon>
        <taxon>Pseudomonadati</taxon>
        <taxon>Pseudomonadota</taxon>
        <taxon>Gammaproteobacteria</taxon>
        <taxon>Vibrionales</taxon>
        <taxon>Vibrionaceae</taxon>
        <taxon>Photobacterium</taxon>
    </lineage>
</organism>
<sequence length="259" mass="29475">MEYHSFDPHFDSDAFPQKAIAYMLNGIDQESETPMHQHKKCQLVMPLSGFVTCKIADAIWMMPAHCAVWVPTDTPHSVRVSPDAQVCNLFIDSTVKGLPEQAAMISISPLLRELITYLCHVDHQQQQQQTTVRLADVLIDQLIVMPTQHFDFPIPTEPRLQKIAEQLLDNPADRSTVGEWATKYAMSERTLSRLVKQEMGLSFARWRSQLHLVLAFKKLSDGMPVQLIADDLGYESVSAFITFFKKKLGTTPKQYLKQM</sequence>
<dbReference type="RefSeq" id="WP_058119372.1">
    <property type="nucleotide sequence ID" value="NZ_JAUZMX010000001.1"/>
</dbReference>
<dbReference type="InterPro" id="IPR011051">
    <property type="entry name" value="RmlC_Cupin_sf"/>
</dbReference>
<dbReference type="EMBL" id="PYNF01000050">
    <property type="protein sequence ID" value="PSU88878.1"/>
    <property type="molecule type" value="Genomic_DNA"/>
</dbReference>
<dbReference type="PROSITE" id="PS01124">
    <property type="entry name" value="HTH_ARAC_FAMILY_2"/>
    <property type="match status" value="1"/>
</dbReference>
<dbReference type="Pfam" id="PF12833">
    <property type="entry name" value="HTH_18"/>
    <property type="match status" value="1"/>
</dbReference>
<dbReference type="InterPro" id="IPR009057">
    <property type="entry name" value="Homeodomain-like_sf"/>
</dbReference>
<evidence type="ECO:0000256" key="1">
    <source>
        <dbReference type="ARBA" id="ARBA00022491"/>
    </source>
</evidence>
<gene>
    <name evidence="6" type="ORF">C9J27_25025</name>
</gene>
<keyword evidence="4" id="KW-0804">Transcription</keyword>
<keyword evidence="2" id="KW-0805">Transcription regulation</keyword>
<dbReference type="PANTHER" id="PTHR11019:SF199">
    <property type="entry name" value="HTH-TYPE TRANSCRIPTIONAL REGULATOR NIMR"/>
    <property type="match status" value="1"/>
</dbReference>
<keyword evidence="1" id="KW-0678">Repressor</keyword>
<dbReference type="Gene3D" id="2.60.120.10">
    <property type="entry name" value="Jelly Rolls"/>
    <property type="match status" value="1"/>
</dbReference>
<evidence type="ECO:0000259" key="5">
    <source>
        <dbReference type="PROSITE" id="PS01124"/>
    </source>
</evidence>
<accession>A0A2T3KAG8</accession>